<dbReference type="OrthoDB" id="9792139at2"/>
<keyword evidence="9" id="KW-1185">Reference proteome</keyword>
<comment type="subcellular location">
    <subcellularLocation>
        <location evidence="1">Cell outer membrane</location>
    </subcellularLocation>
</comment>
<keyword evidence="5" id="KW-0998">Cell outer membrane</keyword>
<protein>
    <submittedName>
        <fullName evidence="8">Starch-binding associating with outer membrane</fullName>
    </submittedName>
</protein>
<dbReference type="InterPro" id="IPR033985">
    <property type="entry name" value="SusD-like_N"/>
</dbReference>
<dbReference type="SUPFAM" id="SSF48452">
    <property type="entry name" value="TPR-like"/>
    <property type="match status" value="1"/>
</dbReference>
<name>A0A1I3FGH3_9SPHI</name>
<dbReference type="Pfam" id="PF07980">
    <property type="entry name" value="SusD_RagB"/>
    <property type="match status" value="1"/>
</dbReference>
<dbReference type="AlphaFoldDB" id="A0A1I3FGH3"/>
<dbReference type="Gene3D" id="1.25.40.390">
    <property type="match status" value="1"/>
</dbReference>
<evidence type="ECO:0000256" key="5">
    <source>
        <dbReference type="ARBA" id="ARBA00023237"/>
    </source>
</evidence>
<evidence type="ECO:0000256" key="1">
    <source>
        <dbReference type="ARBA" id="ARBA00004442"/>
    </source>
</evidence>
<organism evidence="8 9">
    <name type="scientific">Parapedobacter indicus</name>
    <dbReference type="NCBI Taxonomy" id="1477437"/>
    <lineage>
        <taxon>Bacteria</taxon>
        <taxon>Pseudomonadati</taxon>
        <taxon>Bacteroidota</taxon>
        <taxon>Sphingobacteriia</taxon>
        <taxon>Sphingobacteriales</taxon>
        <taxon>Sphingobacteriaceae</taxon>
        <taxon>Parapedobacter</taxon>
    </lineage>
</organism>
<dbReference type="InterPro" id="IPR012944">
    <property type="entry name" value="SusD_RagB_dom"/>
</dbReference>
<proteinExistence type="inferred from homology"/>
<feature type="domain" description="RagB/SusD" evidence="6">
    <location>
        <begin position="278"/>
        <end position="593"/>
    </location>
</feature>
<evidence type="ECO:0000259" key="7">
    <source>
        <dbReference type="Pfam" id="PF14322"/>
    </source>
</evidence>
<accession>A0A1I3FGH3</accession>
<evidence type="ECO:0000256" key="4">
    <source>
        <dbReference type="ARBA" id="ARBA00023136"/>
    </source>
</evidence>
<dbReference type="Pfam" id="PF14322">
    <property type="entry name" value="SusD-like_3"/>
    <property type="match status" value="1"/>
</dbReference>
<feature type="domain" description="SusD-like N-terminal" evidence="7">
    <location>
        <begin position="108"/>
        <end position="229"/>
    </location>
</feature>
<dbReference type="RefSeq" id="WP_090625143.1">
    <property type="nucleotide sequence ID" value="NZ_FOQO01000002.1"/>
</dbReference>
<evidence type="ECO:0000259" key="6">
    <source>
        <dbReference type="Pfam" id="PF07980"/>
    </source>
</evidence>
<gene>
    <name evidence="8" type="ORF">SAMN05444682_102322</name>
</gene>
<dbReference type="EMBL" id="FOQO01000002">
    <property type="protein sequence ID" value="SFI10300.1"/>
    <property type="molecule type" value="Genomic_DNA"/>
</dbReference>
<sequence>MKNIMNLVKILVAATVLLVIGCTKELLEKPVQGALNESILTSREGVNALLIGAYAALDGVSSGTDALAGGSGWSASPSNFLQGSIAGGEAHKGAGGGSEIPMIPYQRWNAMDPSNSYLNNKWRSCYEGVNRANSVIRILSKATDLSPEERSTIEAQARFLRSHFYFDLKKNWNMVPWVDENTTDYNVPNDQDIWPMIEADFTFAMNNLPESWTEIGRANKWAAASYLGKALVYQQKWPEAKLIFDQVITQGKNSKGINYDLTKAFQDNFDAATENNEESVFVVQMTPNLGTNDVSNSNGGDLLNYPVTIFSCCGIYIPSQDLVNSFRTNGQGLPYLDEYNRHPVKSDQGINSDQPFIPDTGPLDPRLDWTVGRRGVPYLDWGVHQGKAWIRDQAEAGPYSPVKNVHRQATQGQHGNYTSWAPGNAINLNLIRFADVLLLAAETEAQLGNLGIAEQYVNRLRQRAANPESVVYTYANDADPTGPRSTTPAANYQVSPYPAGTFAVQGKPFALKAIYHERKLELGLEGHRYYDISRWGIADQVLAAYYRYEADLTTDLVGAFFTKNKNEYYPIPQAQIDLTTSGGVSKLTQNPNY</sequence>
<dbReference type="Proteomes" id="UP000198670">
    <property type="component" value="Unassembled WGS sequence"/>
</dbReference>
<evidence type="ECO:0000313" key="9">
    <source>
        <dbReference type="Proteomes" id="UP000198670"/>
    </source>
</evidence>
<keyword evidence="4" id="KW-0472">Membrane</keyword>
<dbReference type="InterPro" id="IPR011990">
    <property type="entry name" value="TPR-like_helical_dom_sf"/>
</dbReference>
<dbReference type="STRING" id="1477437.SAMN05444682_102322"/>
<evidence type="ECO:0000256" key="3">
    <source>
        <dbReference type="ARBA" id="ARBA00022729"/>
    </source>
</evidence>
<evidence type="ECO:0000313" key="8">
    <source>
        <dbReference type="EMBL" id="SFI10300.1"/>
    </source>
</evidence>
<evidence type="ECO:0000256" key="2">
    <source>
        <dbReference type="ARBA" id="ARBA00006275"/>
    </source>
</evidence>
<keyword evidence="3" id="KW-0732">Signal</keyword>
<dbReference type="GO" id="GO:0009279">
    <property type="term" value="C:cell outer membrane"/>
    <property type="evidence" value="ECO:0007669"/>
    <property type="project" value="UniProtKB-SubCell"/>
</dbReference>
<reference evidence="8 9" key="1">
    <citation type="submission" date="2016-10" db="EMBL/GenBank/DDBJ databases">
        <authorList>
            <person name="de Groot N.N."/>
        </authorList>
    </citation>
    <scope>NUCLEOTIDE SEQUENCE [LARGE SCALE GENOMIC DNA]</scope>
    <source>
        <strain evidence="8 9">RK1</strain>
    </source>
</reference>
<comment type="similarity">
    <text evidence="2">Belongs to the SusD family.</text>
</comment>
<dbReference type="PROSITE" id="PS51257">
    <property type="entry name" value="PROKAR_LIPOPROTEIN"/>
    <property type="match status" value="1"/>
</dbReference>